<accession>A0A397BPD7</accession>
<dbReference type="GO" id="GO:0006270">
    <property type="term" value="P:DNA replication initiation"/>
    <property type="evidence" value="ECO:0007669"/>
    <property type="project" value="TreeGrafter"/>
</dbReference>
<comment type="caution">
    <text evidence="4">The sequence shown here is derived from an EMBL/GenBank/DDBJ whole genome shotgun (WGS) entry which is preliminary data.</text>
</comment>
<sequence length="1263" mass="138311">MVWSVPSIEHMPSLQFDGTSFPLWKARLLAYAKLKGVVNVFATDHDRIAALGTPVCDREAQEDVANWILLSAMDAAMYDLVAHLATPRQRWTALLQHFEPPSHTSTAVVAAKRAFYSSEYDPSTQSIAEYVNRTLSLRDAAAAVDPSITDAVAAEVLLEGVRKSHPQWVEACCRGRAGQVTLSQAVDFLSPPPVPTGHVPKATTYKRPRVATKPSPASTDEIVEHSAVKRRKVLPSSAASKAADDDVTFLAIKQALPSAGWTWVPTPDGLLYCKPHVTISTSNGGVAVSGAVGRDYFNSRRAFEAFIRSSAPWMAYVKRHRANARLTVVKSPGNDHLNGTAAATPQTLTTSDESFEAAWGAVLDQVWPNLVADGWSVELGDRPLYLSPSLKSKAQPTPSKRIALLQAVHYYYYVSQQEDDDQRETSWLWSAVWELMERHRKGESTLRRSHVVYVTPIPGRAKAQTASDQQMERGHHMAWYSSKMDAVVAFCRRERDSPRYHNEPIPLSQPGKLRIYCAVPHCAKRKQYHHICCAHGGKVWTPETLAKHVSEGGGRYPFGLVWLVLQNTMHWTTAASDDDSRHDDDSHDDDDSHHDVMVEPTTGQRFALEADVWAYLEATPGLLQDVEGRVYSDLFGSTVSSSGIWNGGGASRRQHRQVAKITNVPVTLHDMTTALGQRGWQFVPTGKFHRLVYCAPHVTYTGALYKNFSGQVGVDYFIHADDFQAHVRNDAALMALVRQHANADSSKEHLKLRHVEGVLRRLGWTSINSTLGTEYFKVQGGDDKLALPGENGAGTARMEKIALKLLQKPSLAGRKKGGKKGIHRQNKAGTRLDKAGTVKRGGGEIVETRGGRVSKKKSPHLDDDYGAAKGVGPFRVQFANVYKELQSHGWFHRQGKFGFDYFKPEHHPENDDGPATPRVFHSEADVEAFLREHGMWGPLEAKILAEHANRPSKAPPSTALSTSLAQATEQHQVDVMMHEGHGVSDANIYDDSISDQEDDPIKVEPPPPIPTPPVDPSASPSSVIKMVDSMDDGAWRSLQSCVDNAIMGTTKGASMVVSGLPGSGKSTLLRRLAAHVQSRDQQPDAAPRPIHVVQINAMELQSTSLVLRTLARQVAQQANFSTDLDAVAALDAAFGEQPVVTTYDSLLATRVEPSSSTAAVVLMDAMALMYVARKVSLMPAGTVGMALDVCRFAVQAKQASGVRTPVSLSDVLDTFKARASSATATDAMLMPLPRTIQRGNSINATTSELTTSRRRRCEGRTMP</sequence>
<dbReference type="InterPro" id="IPR056884">
    <property type="entry name" value="NPHP3-like_N"/>
</dbReference>
<name>A0A397BPD7_APHAT</name>
<evidence type="ECO:0000256" key="1">
    <source>
        <dbReference type="ARBA" id="ARBA00022737"/>
    </source>
</evidence>
<organism evidence="4 5">
    <name type="scientific">Aphanomyces astaci</name>
    <name type="common">Crayfish plague agent</name>
    <dbReference type="NCBI Taxonomy" id="112090"/>
    <lineage>
        <taxon>Eukaryota</taxon>
        <taxon>Sar</taxon>
        <taxon>Stramenopiles</taxon>
        <taxon>Oomycota</taxon>
        <taxon>Saprolegniomycetes</taxon>
        <taxon>Saprolegniales</taxon>
        <taxon>Verrucalvaceae</taxon>
        <taxon>Aphanomyces</taxon>
    </lineage>
</organism>
<dbReference type="Proteomes" id="UP000266239">
    <property type="component" value="Unassembled WGS sequence"/>
</dbReference>
<feature type="domain" description="Nephrocystin 3-like N-terminal" evidence="3">
    <location>
        <begin position="1051"/>
        <end position="1165"/>
    </location>
</feature>
<reference evidence="4 5" key="1">
    <citation type="submission" date="2018-08" db="EMBL/GenBank/DDBJ databases">
        <title>Aphanomyces genome sequencing and annotation.</title>
        <authorList>
            <person name="Minardi D."/>
            <person name="Oidtmann B."/>
            <person name="Van Der Giezen M."/>
            <person name="Studholme D.J."/>
        </authorList>
    </citation>
    <scope>NUCLEOTIDE SEQUENCE [LARGE SCALE GENOMIC DNA]</scope>
    <source>
        <strain evidence="4 5">Yx</strain>
    </source>
</reference>
<evidence type="ECO:0000259" key="3">
    <source>
        <dbReference type="Pfam" id="PF24883"/>
    </source>
</evidence>
<gene>
    <name evidence="4" type="ORF">DYB25_003017</name>
</gene>
<dbReference type="SUPFAM" id="SSF52540">
    <property type="entry name" value="P-loop containing nucleoside triphosphate hydrolases"/>
    <property type="match status" value="1"/>
</dbReference>
<dbReference type="PANTHER" id="PTHR10763">
    <property type="entry name" value="CELL DIVISION CONTROL PROTEIN 6-RELATED"/>
    <property type="match status" value="1"/>
</dbReference>
<feature type="region of interest" description="Disordered" evidence="2">
    <location>
        <begin position="1244"/>
        <end position="1263"/>
    </location>
</feature>
<dbReference type="InterPro" id="IPR050311">
    <property type="entry name" value="ORC1/CDC6"/>
</dbReference>
<dbReference type="GO" id="GO:0003688">
    <property type="term" value="F:DNA replication origin binding"/>
    <property type="evidence" value="ECO:0007669"/>
    <property type="project" value="TreeGrafter"/>
</dbReference>
<dbReference type="Pfam" id="PF24883">
    <property type="entry name" value="NPHP3_N"/>
    <property type="match status" value="1"/>
</dbReference>
<dbReference type="EMBL" id="QUTA01004360">
    <property type="protein sequence ID" value="RHY20093.1"/>
    <property type="molecule type" value="Genomic_DNA"/>
</dbReference>
<dbReference type="PANTHER" id="PTHR10763:SF26">
    <property type="entry name" value="CELL DIVISION CONTROL PROTEIN 6 HOMOLOG"/>
    <property type="match status" value="1"/>
</dbReference>
<feature type="compositionally biased region" description="Pro residues" evidence="2">
    <location>
        <begin position="1003"/>
        <end position="1015"/>
    </location>
</feature>
<evidence type="ECO:0000256" key="2">
    <source>
        <dbReference type="SAM" id="MobiDB-lite"/>
    </source>
</evidence>
<proteinExistence type="predicted"/>
<dbReference type="GO" id="GO:0033314">
    <property type="term" value="P:mitotic DNA replication checkpoint signaling"/>
    <property type="evidence" value="ECO:0007669"/>
    <property type="project" value="TreeGrafter"/>
</dbReference>
<dbReference type="Gene3D" id="3.40.50.300">
    <property type="entry name" value="P-loop containing nucleotide triphosphate hydrolases"/>
    <property type="match status" value="1"/>
</dbReference>
<dbReference type="AlphaFoldDB" id="A0A397BPD7"/>
<protein>
    <recommendedName>
        <fullName evidence="3">Nephrocystin 3-like N-terminal domain-containing protein</fullName>
    </recommendedName>
</protein>
<keyword evidence="1" id="KW-0677">Repeat</keyword>
<dbReference type="InterPro" id="IPR027417">
    <property type="entry name" value="P-loop_NTPase"/>
</dbReference>
<feature type="region of interest" description="Disordered" evidence="2">
    <location>
        <begin position="984"/>
        <end position="1020"/>
    </location>
</feature>
<evidence type="ECO:0000313" key="5">
    <source>
        <dbReference type="Proteomes" id="UP000266239"/>
    </source>
</evidence>
<evidence type="ECO:0000313" key="4">
    <source>
        <dbReference type="EMBL" id="RHY20093.1"/>
    </source>
</evidence>
<dbReference type="VEuPathDB" id="FungiDB:H257_04122"/>
<feature type="compositionally biased region" description="Basic and acidic residues" evidence="2">
    <location>
        <begin position="578"/>
        <end position="597"/>
    </location>
</feature>
<feature type="region of interest" description="Disordered" evidence="2">
    <location>
        <begin position="575"/>
        <end position="597"/>
    </location>
</feature>